<dbReference type="AlphaFoldDB" id="A0A1X1TAZ0"/>
<evidence type="ECO:0000313" key="2">
    <source>
        <dbReference type="Proteomes" id="UP000467385"/>
    </source>
</evidence>
<name>A0A1X1TAZ0_9MYCO</name>
<dbReference type="EMBL" id="AP022613">
    <property type="protein sequence ID" value="BBZ40650.1"/>
    <property type="molecule type" value="Genomic_DNA"/>
</dbReference>
<sequence length="117" mass="12526">MKGLIKGSASALLVSAGLGCAALGLGAGLAHADNSDWGPAHHWCPGEPLPETGNHVTDPLRWDMTICHTYYFTYPYGNVAKTIWDGENPPPKPPPPYGLYCNGPGLTNCYIDNHPRP</sequence>
<dbReference type="PROSITE" id="PS51257">
    <property type="entry name" value="PROKAR_LIPOPROTEIN"/>
    <property type="match status" value="1"/>
</dbReference>
<keyword evidence="2" id="KW-1185">Reference proteome</keyword>
<organism evidence="1 2">
    <name type="scientific">Mycobacterium conspicuum</name>
    <dbReference type="NCBI Taxonomy" id="44010"/>
    <lineage>
        <taxon>Bacteria</taxon>
        <taxon>Bacillati</taxon>
        <taxon>Actinomycetota</taxon>
        <taxon>Actinomycetes</taxon>
        <taxon>Mycobacteriales</taxon>
        <taxon>Mycobacteriaceae</taxon>
        <taxon>Mycobacterium</taxon>
    </lineage>
</organism>
<dbReference type="Proteomes" id="UP000467385">
    <property type="component" value="Chromosome"/>
</dbReference>
<protein>
    <submittedName>
        <fullName evidence="1">Uncharacterized protein</fullName>
    </submittedName>
</protein>
<dbReference type="OrthoDB" id="4628978at2"/>
<evidence type="ECO:0000313" key="1">
    <source>
        <dbReference type="EMBL" id="BBZ40650.1"/>
    </source>
</evidence>
<gene>
    <name evidence="1" type="ORF">MCNS_37130</name>
</gene>
<reference evidence="1 2" key="1">
    <citation type="journal article" date="2019" name="Emerg. Microbes Infect.">
        <title>Comprehensive subspecies identification of 175 nontuberculous mycobacteria species based on 7547 genomic profiles.</title>
        <authorList>
            <person name="Matsumoto Y."/>
            <person name="Kinjo T."/>
            <person name="Motooka D."/>
            <person name="Nabeya D."/>
            <person name="Jung N."/>
            <person name="Uechi K."/>
            <person name="Horii T."/>
            <person name="Iida T."/>
            <person name="Fujita J."/>
            <person name="Nakamura S."/>
        </authorList>
    </citation>
    <scope>NUCLEOTIDE SEQUENCE [LARGE SCALE GENOMIC DNA]</scope>
    <source>
        <strain evidence="1 2">JCM 14738</strain>
    </source>
</reference>
<proteinExistence type="predicted"/>
<accession>A0A1X1TAZ0</accession>
<dbReference type="RefSeq" id="WP_085233105.1">
    <property type="nucleotide sequence ID" value="NZ_AP022613.1"/>
</dbReference>